<dbReference type="GO" id="GO:0016052">
    <property type="term" value="P:carbohydrate catabolic process"/>
    <property type="evidence" value="ECO:0007669"/>
    <property type="project" value="InterPro"/>
</dbReference>
<dbReference type="Proteomes" id="UP001174909">
    <property type="component" value="Unassembled WGS sequence"/>
</dbReference>
<dbReference type="EMBL" id="CASHTH010000999">
    <property type="protein sequence ID" value="CAI8009953.1"/>
    <property type="molecule type" value="Genomic_DNA"/>
</dbReference>
<gene>
    <name evidence="3" type="ORF">GBAR_LOCUS6622</name>
</gene>
<accession>A0AA35W6H6</accession>
<evidence type="ECO:0000256" key="1">
    <source>
        <dbReference type="SAM" id="SignalP"/>
    </source>
</evidence>
<name>A0AA35W6H6_GEOBA</name>
<evidence type="ECO:0000313" key="3">
    <source>
        <dbReference type="EMBL" id="CAI8009953.1"/>
    </source>
</evidence>
<evidence type="ECO:0000259" key="2">
    <source>
        <dbReference type="Pfam" id="PF06452"/>
    </source>
</evidence>
<protein>
    <recommendedName>
        <fullName evidence="2">Carbohydrate-binding domain-containing protein</fullName>
    </recommendedName>
</protein>
<dbReference type="GO" id="GO:0030246">
    <property type="term" value="F:carbohydrate binding"/>
    <property type="evidence" value="ECO:0007669"/>
    <property type="project" value="InterPro"/>
</dbReference>
<dbReference type="InterPro" id="IPR010502">
    <property type="entry name" value="Carb-bd_dom_fam9"/>
</dbReference>
<dbReference type="GO" id="GO:0004553">
    <property type="term" value="F:hydrolase activity, hydrolyzing O-glycosyl compounds"/>
    <property type="evidence" value="ECO:0007669"/>
    <property type="project" value="InterPro"/>
</dbReference>
<reference evidence="3" key="1">
    <citation type="submission" date="2023-03" db="EMBL/GenBank/DDBJ databases">
        <authorList>
            <person name="Steffen K."/>
            <person name="Cardenas P."/>
        </authorList>
    </citation>
    <scope>NUCLEOTIDE SEQUENCE</scope>
</reference>
<evidence type="ECO:0000313" key="4">
    <source>
        <dbReference type="Proteomes" id="UP001174909"/>
    </source>
</evidence>
<dbReference type="Pfam" id="PF06452">
    <property type="entry name" value="CBM9_1"/>
    <property type="match status" value="1"/>
</dbReference>
<sequence length="280" mass="30894">MKKHVLIAIALLVFVTNTIADAQWRSKTHDVYNALTIPPGVDIKIGDFSEYWEGVFETVKGSDGTIFCGVEYSGNVFEEHNGGKWKGTEDHQTCFAILWEPEAIYLAIAVDDDEHEHAAAAAWNGDGAQLAFEMSGKRTAGQQMFLYNVGLDDKAENILQNALNENPGGAGIVPDEDIAIVRNEDEKETYYEIRFTAEELQVKGKKFSEGFKFGLGICVNDGDREAGQEGQKGWSGWYTHSIVFGKNSEHTGLVVLTDEQLAVEPANKLATTWGILKSVR</sequence>
<organism evidence="3 4">
    <name type="scientific">Geodia barretti</name>
    <name type="common">Barrett's horny sponge</name>
    <dbReference type="NCBI Taxonomy" id="519541"/>
    <lineage>
        <taxon>Eukaryota</taxon>
        <taxon>Metazoa</taxon>
        <taxon>Porifera</taxon>
        <taxon>Demospongiae</taxon>
        <taxon>Heteroscleromorpha</taxon>
        <taxon>Tetractinellida</taxon>
        <taxon>Astrophorina</taxon>
        <taxon>Geodiidae</taxon>
        <taxon>Geodia</taxon>
    </lineage>
</organism>
<keyword evidence="4" id="KW-1185">Reference proteome</keyword>
<feature type="signal peptide" evidence="1">
    <location>
        <begin position="1"/>
        <end position="20"/>
    </location>
</feature>
<comment type="caution">
    <text evidence="3">The sequence shown here is derived from an EMBL/GenBank/DDBJ whole genome shotgun (WGS) entry which is preliminary data.</text>
</comment>
<dbReference type="AlphaFoldDB" id="A0AA35W6H6"/>
<feature type="domain" description="Carbohydrate-binding" evidence="2">
    <location>
        <begin position="83"/>
        <end position="257"/>
    </location>
</feature>
<feature type="chain" id="PRO_5041447094" description="Carbohydrate-binding domain-containing protein" evidence="1">
    <location>
        <begin position="21"/>
        <end position="280"/>
    </location>
</feature>
<dbReference type="Gene3D" id="2.60.40.1190">
    <property type="match status" value="1"/>
</dbReference>
<dbReference type="SUPFAM" id="SSF49344">
    <property type="entry name" value="CBD9-like"/>
    <property type="match status" value="1"/>
</dbReference>
<proteinExistence type="predicted"/>
<keyword evidence="1" id="KW-0732">Signal</keyword>